<keyword evidence="7" id="KW-1133">Transmembrane helix</keyword>
<evidence type="ECO:0008006" key="17">
    <source>
        <dbReference type="Google" id="ProtNLM"/>
    </source>
</evidence>
<evidence type="ECO:0000256" key="12">
    <source>
        <dbReference type="ARBA" id="ARBA00023273"/>
    </source>
</evidence>
<dbReference type="Gene3D" id="2.60.40.10">
    <property type="entry name" value="Immunoglobulins"/>
    <property type="match status" value="5"/>
</dbReference>
<dbReference type="Pfam" id="PF00801">
    <property type="entry name" value="PKD"/>
    <property type="match status" value="8"/>
</dbReference>
<dbReference type="InterPro" id="IPR013783">
    <property type="entry name" value="Ig-like_fold"/>
</dbReference>
<evidence type="ECO:0000256" key="4">
    <source>
        <dbReference type="ARBA" id="ARBA00022475"/>
    </source>
</evidence>
<keyword evidence="12" id="KW-0966">Cell projection</keyword>
<dbReference type="FunFam" id="2.60.40.10:FF:000825">
    <property type="entry name" value="Polycystin 1, transient receptor potential channel interacting"/>
    <property type="match status" value="1"/>
</dbReference>
<feature type="domain" description="PKD" evidence="13">
    <location>
        <begin position="479"/>
        <end position="526"/>
    </location>
</feature>
<dbReference type="Pfam" id="PF02010">
    <property type="entry name" value="REJ"/>
    <property type="match status" value="1"/>
</dbReference>
<dbReference type="InterPro" id="IPR002859">
    <property type="entry name" value="PKD/REJ-like"/>
</dbReference>
<evidence type="ECO:0000259" key="14">
    <source>
        <dbReference type="PROSITE" id="PS51111"/>
    </source>
</evidence>
<feature type="domain" description="PKD" evidence="13">
    <location>
        <begin position="553"/>
        <end position="626"/>
    </location>
</feature>
<comment type="subcellular location">
    <subcellularLocation>
        <location evidence="2">Cell membrane</location>
        <topology evidence="2">Multi-pass membrane protein</topology>
    </subcellularLocation>
    <subcellularLocation>
        <location evidence="1">Cell projection</location>
        <location evidence="1">Cilium</location>
    </subcellularLocation>
</comment>
<evidence type="ECO:0000256" key="2">
    <source>
        <dbReference type="ARBA" id="ARBA00004651"/>
    </source>
</evidence>
<feature type="domain" description="PKD" evidence="13">
    <location>
        <begin position="293"/>
        <end position="372"/>
    </location>
</feature>
<keyword evidence="5" id="KW-0812">Transmembrane</keyword>
<evidence type="ECO:0000256" key="9">
    <source>
        <dbReference type="ARBA" id="ARBA00023136"/>
    </source>
</evidence>
<evidence type="ECO:0000259" key="13">
    <source>
        <dbReference type="PROSITE" id="PS50093"/>
    </source>
</evidence>
<keyword evidence="10" id="KW-1015">Disulfide bond</keyword>
<dbReference type="InterPro" id="IPR022409">
    <property type="entry name" value="PKD/Chitinase_dom"/>
</dbReference>
<dbReference type="GO" id="GO:0005261">
    <property type="term" value="F:monoatomic cation channel activity"/>
    <property type="evidence" value="ECO:0007669"/>
    <property type="project" value="TreeGrafter"/>
</dbReference>
<feature type="domain" description="PKD" evidence="13">
    <location>
        <begin position="389"/>
        <end position="442"/>
    </location>
</feature>
<dbReference type="SMART" id="SM00089">
    <property type="entry name" value="PKD"/>
    <property type="match status" value="11"/>
</dbReference>
<dbReference type="PROSITE" id="PS51111">
    <property type="entry name" value="REJ"/>
    <property type="match status" value="1"/>
</dbReference>
<proteinExistence type="inferred from homology"/>
<dbReference type="CDD" id="cd00146">
    <property type="entry name" value="PKD"/>
    <property type="match status" value="7"/>
</dbReference>
<dbReference type="PANTHER" id="PTHR46730:SF3">
    <property type="entry name" value="POLYCYSTIN-1"/>
    <property type="match status" value="1"/>
</dbReference>
<feature type="domain" description="PKD" evidence="13">
    <location>
        <begin position="1026"/>
        <end position="1080"/>
    </location>
</feature>
<dbReference type="InterPro" id="IPR014010">
    <property type="entry name" value="REJ_dom"/>
</dbReference>
<keyword evidence="4" id="KW-1003">Cell membrane</keyword>
<dbReference type="GO" id="GO:0005929">
    <property type="term" value="C:cilium"/>
    <property type="evidence" value="ECO:0007669"/>
    <property type="project" value="UniProtKB-SubCell"/>
</dbReference>
<protein>
    <recommendedName>
        <fullName evidence="17">Polycystin-1</fullName>
    </recommendedName>
</protein>
<dbReference type="FunFam" id="2.60.40.10:FF:001724">
    <property type="entry name" value="Polycystin 1, transient receptor potential channel-interacting"/>
    <property type="match status" value="1"/>
</dbReference>
<comment type="caution">
    <text evidence="15">The sequence shown here is derived from an EMBL/GenBank/DDBJ whole genome shotgun (WGS) entry which is preliminary data.</text>
</comment>
<feature type="domain" description="PKD" evidence="13">
    <location>
        <begin position="676"/>
        <end position="741"/>
    </location>
</feature>
<dbReference type="InterPro" id="IPR000601">
    <property type="entry name" value="PKD_dom"/>
</dbReference>
<dbReference type="GO" id="GO:0005886">
    <property type="term" value="C:plasma membrane"/>
    <property type="evidence" value="ECO:0007669"/>
    <property type="project" value="UniProtKB-SubCell"/>
</dbReference>
<evidence type="ECO:0000256" key="6">
    <source>
        <dbReference type="ARBA" id="ARBA00022737"/>
    </source>
</evidence>
<comment type="similarity">
    <text evidence="3">Belongs to the polycystin family.</text>
</comment>
<keyword evidence="8" id="KW-0969">Cilium</keyword>
<evidence type="ECO:0000313" key="15">
    <source>
        <dbReference type="EMBL" id="KAF4075397.1"/>
    </source>
</evidence>
<sequence>MEKWVHEFICPIRMLYVGQNETKLRGPFLKAGLPQMGDYSLEVTSIDLDFPVTASCSIHIIPPLSLTLVYPTNRNGTVYFLPNRTSVLVMVQSEHSAVFGWQGSNKTAPFQSFCPQELESRVVECKTVKSNNDNLFAWLDLELGSTPGQTKVVLHAHSEVTQADLEIQARVEEPLRGLQIQPHPAHRVLMETVVSYTASVEGGTDPSFRWTVDDKPYFTYYNTVLNIIYQNAAVYKLTVTATNHVSDLTEDFNVTVDKMNPMSEITVRGVPEIVTQGDQLTLSASVAVDISVDATFLWLFRDGDKMENHFKPPYVAPHQSPDSSDKRIVLQHEVKYTYQQPGEYNLRVSVSNRYENKTHKLDVYVFSILTSVEINTEPELLQAEKPSAFEAHPLPSPYGIIYTWDFGDNSSLQQGRERRVYHAYAQSGTYTVCVNVNNTVSNKDSCKVIMVYEDVDGLEVRTSAPTEFNTPTIVEAALEAGNNVSWSFSMGDGTVLMREEPRVEHTYVKDGNYTVNVTATNAISSTWKSIYVQVFVLQVLWLEPVGCVQEKTNISFHVLVSGNASSHQYMWSFGDGTANETRYGTPTITHSYQGSGNYHLSLLMSSSVNKANFFNGICVQPKVSNVTLEPSSRFIRLGEESLLTVTAFPEFDYTYLWDFGHNGTKGNNLALRQDYTFVSYSDSDNVAYSWDFGDGTVLTGHNVTHAYNSSGIFDICVTGKNDVSENKSQIPVMVLAPIQGLSLNASLVNVPLNATVHFETHLDQGDDVRYSWILCDRCTSIPGTHPMFYTFRSVGMFNVIVTAENDISTAQASIYIFVQRELEGLQIVSDELGDSCCFATNRILHLQALLKDGTNMSFSWNLLREHEHTVALNLTGKNIDLDYSTPGPCEVLLKATNLLGQLAVNRTIEFLDPVGKLVLEASPNPTAVNAITNMTVFADSGSDLQYRWWIEGDLLQFYVPFIWQAFDSPGLKSVSVEVSNRVSKEMASVQISVQEPISGVSFTTTNATEQNFIASGVNVSLSGHVQTGSNISWMWLLPNDVKSSQRATYYIFSSPGTFTVTLNVSNDISSEVLARDFTVQDRIQGLDFKASKKNVAVGENVEFTISVASGTSVSYTLSISGDATVYPNLTYCNEPEVQVVQAPKLSIWRSKPALVEAKVDLKSCVRYGAEYLWEIFSASNCQEFENHLTPPFKVHLPAEVDVRRLQLSIPKMTLPARNYTLIFSLSYKGIPLRTSACLQLSVMSAKLVPIIEGGTYREWSKTQDLQLNANQSYDPNLDLESQTLLNYHWECVNTSEGARHCSTLNFRLGPKDLVISGSELEVEVEYTFRLTVSKDGMSPESTTQKVFVKSGRIPIVSLECVSCKAQSRYEISQNSYVYLAGTCSNCQGAFRGRWTAVNRRSEPLVLDLNTTTTGQDGMNLVLRKGALRDRESYVFSWHVTDDSMEQEGVANIELHPNLPPAGGSCSLWSDGEGPEVYTLLERVHFKCKVRVMEQECVAQ</sequence>
<evidence type="ECO:0000256" key="10">
    <source>
        <dbReference type="ARBA" id="ARBA00023157"/>
    </source>
</evidence>
<reference evidence="15 16" key="1">
    <citation type="submission" date="2020-02" db="EMBL/GenBank/DDBJ databases">
        <title>A chromosome-scale genome assembly of the black bullhead catfish (Ameiurus melas).</title>
        <authorList>
            <person name="Wen M."/>
            <person name="Zham M."/>
            <person name="Cabau C."/>
            <person name="Klopp C."/>
            <person name="Donnadieu C."/>
            <person name="Roques C."/>
            <person name="Bouchez O."/>
            <person name="Lampietro C."/>
            <person name="Jouanno E."/>
            <person name="Herpin A."/>
            <person name="Louis A."/>
            <person name="Berthelot C."/>
            <person name="Parey E."/>
            <person name="Roest-Crollius H."/>
            <person name="Braasch I."/>
            <person name="Postlethwait J."/>
            <person name="Robinson-Rechavi M."/>
            <person name="Echchiki A."/>
            <person name="Begum T."/>
            <person name="Montfort J."/>
            <person name="Schartl M."/>
            <person name="Bobe J."/>
            <person name="Guiguen Y."/>
        </authorList>
    </citation>
    <scope>NUCLEOTIDE SEQUENCE [LARGE SCALE GENOMIC DNA]</scope>
    <source>
        <strain evidence="15">M_S1</strain>
        <tissue evidence="15">Blood</tissue>
    </source>
</reference>
<dbReference type="InterPro" id="IPR035986">
    <property type="entry name" value="PKD_dom_sf"/>
</dbReference>
<name>A0A7J6A0B0_AMEME</name>
<keyword evidence="9" id="KW-0472">Membrane</keyword>
<organism evidence="15 16">
    <name type="scientific">Ameiurus melas</name>
    <name type="common">Black bullhead</name>
    <name type="synonym">Silurus melas</name>
    <dbReference type="NCBI Taxonomy" id="219545"/>
    <lineage>
        <taxon>Eukaryota</taxon>
        <taxon>Metazoa</taxon>
        <taxon>Chordata</taxon>
        <taxon>Craniata</taxon>
        <taxon>Vertebrata</taxon>
        <taxon>Euteleostomi</taxon>
        <taxon>Actinopterygii</taxon>
        <taxon>Neopterygii</taxon>
        <taxon>Teleostei</taxon>
        <taxon>Ostariophysi</taxon>
        <taxon>Siluriformes</taxon>
        <taxon>Ictaluridae</taxon>
        <taxon>Ameiurus</taxon>
    </lineage>
</organism>
<evidence type="ECO:0000256" key="8">
    <source>
        <dbReference type="ARBA" id="ARBA00023069"/>
    </source>
</evidence>
<dbReference type="SUPFAM" id="SSF49299">
    <property type="entry name" value="PKD domain"/>
    <property type="match status" value="8"/>
</dbReference>
<dbReference type="Proteomes" id="UP000593565">
    <property type="component" value="Unassembled WGS sequence"/>
</dbReference>
<evidence type="ECO:0000256" key="1">
    <source>
        <dbReference type="ARBA" id="ARBA00004138"/>
    </source>
</evidence>
<dbReference type="GO" id="GO:0006816">
    <property type="term" value="P:calcium ion transport"/>
    <property type="evidence" value="ECO:0007669"/>
    <property type="project" value="TreeGrafter"/>
</dbReference>
<dbReference type="PANTHER" id="PTHR46730">
    <property type="entry name" value="POLYCYSTIN-1"/>
    <property type="match status" value="1"/>
</dbReference>
<evidence type="ECO:0000256" key="3">
    <source>
        <dbReference type="ARBA" id="ARBA00007200"/>
    </source>
</evidence>
<dbReference type="PROSITE" id="PS50093">
    <property type="entry name" value="PKD"/>
    <property type="match status" value="6"/>
</dbReference>
<evidence type="ECO:0000313" key="16">
    <source>
        <dbReference type="Proteomes" id="UP000593565"/>
    </source>
</evidence>
<accession>A0A7J6A0B0</accession>
<keyword evidence="16" id="KW-1185">Reference proteome</keyword>
<keyword evidence="6" id="KW-0677">Repeat</keyword>
<evidence type="ECO:0000256" key="7">
    <source>
        <dbReference type="ARBA" id="ARBA00022989"/>
    </source>
</evidence>
<dbReference type="FunFam" id="2.60.40.10:FF:002088">
    <property type="entry name" value="Polycystic kidney disease 1a"/>
    <property type="match status" value="1"/>
</dbReference>
<feature type="domain" description="REJ" evidence="14">
    <location>
        <begin position="1132"/>
        <end position="1499"/>
    </location>
</feature>
<evidence type="ECO:0000256" key="5">
    <source>
        <dbReference type="ARBA" id="ARBA00022692"/>
    </source>
</evidence>
<gene>
    <name evidence="15" type="ORF">AMELA_G00234060</name>
</gene>
<keyword evidence="11" id="KW-0325">Glycoprotein</keyword>
<dbReference type="EMBL" id="JAAGNN010000021">
    <property type="protein sequence ID" value="KAF4075397.1"/>
    <property type="molecule type" value="Genomic_DNA"/>
</dbReference>
<evidence type="ECO:0000256" key="11">
    <source>
        <dbReference type="ARBA" id="ARBA00023180"/>
    </source>
</evidence>